<evidence type="ECO:0000256" key="6">
    <source>
        <dbReference type="ARBA" id="ARBA00038255"/>
    </source>
</evidence>
<feature type="region of interest" description="Disordered" evidence="8">
    <location>
        <begin position="1"/>
        <end position="31"/>
    </location>
</feature>
<dbReference type="InterPro" id="IPR036322">
    <property type="entry name" value="WD40_repeat_dom_sf"/>
</dbReference>
<dbReference type="Gene3D" id="2.130.10.10">
    <property type="entry name" value="YVTN repeat-like/Quinoprotein amine dehydrogenase"/>
    <property type="match status" value="3"/>
</dbReference>
<gene>
    <name evidence="9" type="ORF">B0I36DRAFT_351162</name>
</gene>
<feature type="repeat" description="WD" evidence="7">
    <location>
        <begin position="322"/>
        <end position="372"/>
    </location>
</feature>
<dbReference type="GO" id="GO:0005737">
    <property type="term" value="C:cytoplasm"/>
    <property type="evidence" value="ECO:0007669"/>
    <property type="project" value="UniProtKB-SubCell"/>
</dbReference>
<sequence length="1366" mass="147414">MAPIIPAGHDCGHSGAREERHSQGASPAGAMTTREYPLARRCGLRREHVHAPITALAFYTPAASASDSARGASRARRYLLAAEDTDLQIYDVSASSDEDSLPTVGSNLSGDEAIREESAAPGGTAHEQRLLKQIPIFRAQSVHGISIRYQTRGEKADDDRILIWGGYSVAVLSAKALFEGIVETTKGDEDDICSRGRSVEYIAEFRAPDWIFDAKISPSDRDRVVMLTAHNEIVEARVTRSVATSAAGGRDGLALEMVSVRSPSRPILYAGNLLWLGTDCVLVAAGTVFGEVVVWKWHAQRPERAPSPPSEHEVWCEHLFAFSGHEGSIFGIQISPELVVPGSERPVRLLATCSDDRTVRVWDITESQIQESAADLKPRDVSVSLPEARETGFGPNGNTTTKQDEPTGGGGKSTQLEADSARRCVAIAMGHISRIWHVKFAEPRPGSSNVFPINSFGEDATAQKWHLSFGPQQQTATASRNASAKTRISTLGEAALTHQAIYRNHTGKHIWSRAVLSHLDDSVTIATGGSDGKIALVRDKDEAMSVDGQGSWEKTYSLESLAKISGAEPLPEPKPPIVETVVSTQDSGEEKPKKKVKPPKPPKESFQRYTFISEDKLLVITNQGRCFVGTIQGQEIEWKALAIPEGMRTSLTGYSVVESSLVTSTAYIGTSRGEVFALSDEDNATPRLVTTVPGKIADLFCLSDEQRQGEQPSYGHDTKLMITVLGAATAAIVSISGRCAVTATVAVELEKGFVTTAASLADDTLILGSRNGAISIFSRNEATSPYTVAQTLSARLTDAITSIVLLPRQTGSIANYFLATCRDGKYRIYQRRIPTNAKKSQEAIVLLQETSPPFGPLIEQAWFTNNASTNTIELMLCGFRSTNAVLWNATQQREVATVDCGGAHRSFAMTLLQRKNRKQQQQQQRQGSPDGFRFVFTKASEMHIFSQGRSQAQTIKPGSHGREIRAVSSSGQYTATAAEDTVIRIHKYTPPSPSGFRSQTSGGGSFRCVATIEKHATGIQALRWHENEYLFSSGGNEEFFVWKANQVESDVCPLGVACEAVFRDKSEIGDLRIMDFDVEPMMDDDGGADNGGEGMQFCITMALSNSTVQSYLYSSAGGFRLLGRRHYTGACLMQLRHLGFSSSSTDDHIRRQPHVLTASTDGHLAVFVGVQPDLGIEPVTPETMDGASPQASRARHAAADKTSLIARLHQSGIKSLDMLRLPTSSPCASSSYLVVTGGDDNALGVMHLSYTASTAKYKVQGKFIVRSAHAAAVTGIGIVRLENGGRDAVVASTSNDQRVKTWRVVGWQEPEATRVLLVGDEYSGVADSGDLEIISRGGLGGDGDDGEAFTAGSFIVGGVGMEVWRV</sequence>
<keyword evidence="10" id="KW-1185">Reference proteome</keyword>
<dbReference type="EMBL" id="JAGTJQ010000007">
    <property type="protein sequence ID" value="KAH7027656.1"/>
    <property type="molecule type" value="Genomic_DNA"/>
</dbReference>
<proteinExistence type="inferred from homology"/>
<organism evidence="9 10">
    <name type="scientific">Microdochium trichocladiopsis</name>
    <dbReference type="NCBI Taxonomy" id="1682393"/>
    <lineage>
        <taxon>Eukaryota</taxon>
        <taxon>Fungi</taxon>
        <taxon>Dikarya</taxon>
        <taxon>Ascomycota</taxon>
        <taxon>Pezizomycotina</taxon>
        <taxon>Sordariomycetes</taxon>
        <taxon>Xylariomycetidae</taxon>
        <taxon>Xylariales</taxon>
        <taxon>Microdochiaceae</taxon>
        <taxon>Microdochium</taxon>
    </lineage>
</organism>
<dbReference type="GeneID" id="70186535"/>
<evidence type="ECO:0000256" key="8">
    <source>
        <dbReference type="SAM" id="MobiDB-lite"/>
    </source>
</evidence>
<keyword evidence="2" id="KW-0963">Cytoplasm</keyword>
<evidence type="ECO:0000256" key="1">
    <source>
        <dbReference type="ARBA" id="ARBA00004496"/>
    </source>
</evidence>
<name>A0A9P9BNF0_9PEZI</name>
<dbReference type="Proteomes" id="UP000756346">
    <property type="component" value="Unassembled WGS sequence"/>
</dbReference>
<dbReference type="InterPro" id="IPR051973">
    <property type="entry name" value="tRNA_Anticodon_Mtase-Reg"/>
</dbReference>
<evidence type="ECO:0000256" key="2">
    <source>
        <dbReference type="ARBA" id="ARBA00022490"/>
    </source>
</evidence>
<dbReference type="PROSITE" id="PS50082">
    <property type="entry name" value="WD_REPEATS_2"/>
    <property type="match status" value="1"/>
</dbReference>
<keyword evidence="5" id="KW-0677">Repeat</keyword>
<evidence type="ECO:0000256" key="5">
    <source>
        <dbReference type="ARBA" id="ARBA00022737"/>
    </source>
</evidence>
<feature type="region of interest" description="Disordered" evidence="8">
    <location>
        <begin position="566"/>
        <end position="605"/>
    </location>
</feature>
<evidence type="ECO:0000313" key="9">
    <source>
        <dbReference type="EMBL" id="KAH7027656.1"/>
    </source>
</evidence>
<reference evidence="9" key="1">
    <citation type="journal article" date="2021" name="Nat. Commun.">
        <title>Genetic determinants of endophytism in the Arabidopsis root mycobiome.</title>
        <authorList>
            <person name="Mesny F."/>
            <person name="Miyauchi S."/>
            <person name="Thiergart T."/>
            <person name="Pickel B."/>
            <person name="Atanasova L."/>
            <person name="Karlsson M."/>
            <person name="Huettel B."/>
            <person name="Barry K.W."/>
            <person name="Haridas S."/>
            <person name="Chen C."/>
            <person name="Bauer D."/>
            <person name="Andreopoulos W."/>
            <person name="Pangilinan J."/>
            <person name="LaButti K."/>
            <person name="Riley R."/>
            <person name="Lipzen A."/>
            <person name="Clum A."/>
            <person name="Drula E."/>
            <person name="Henrissat B."/>
            <person name="Kohler A."/>
            <person name="Grigoriev I.V."/>
            <person name="Martin F.M."/>
            <person name="Hacquard S."/>
        </authorList>
    </citation>
    <scope>NUCLEOTIDE SEQUENCE</scope>
    <source>
        <strain evidence="9">MPI-CAGE-CH-0230</strain>
    </source>
</reference>
<dbReference type="SMART" id="SM00320">
    <property type="entry name" value="WD40"/>
    <property type="match status" value="7"/>
</dbReference>
<dbReference type="RefSeq" id="XP_046010455.1">
    <property type="nucleotide sequence ID" value="XM_046156989.1"/>
</dbReference>
<feature type="region of interest" description="Disordered" evidence="8">
    <location>
        <begin position="386"/>
        <end position="417"/>
    </location>
</feature>
<dbReference type="InterPro" id="IPR001680">
    <property type="entry name" value="WD40_rpt"/>
</dbReference>
<evidence type="ECO:0000256" key="3">
    <source>
        <dbReference type="ARBA" id="ARBA00022574"/>
    </source>
</evidence>
<evidence type="ECO:0000256" key="4">
    <source>
        <dbReference type="ARBA" id="ARBA00022694"/>
    </source>
</evidence>
<accession>A0A9P9BNF0</accession>
<dbReference type="InterPro" id="IPR019775">
    <property type="entry name" value="WD40_repeat_CS"/>
</dbReference>
<dbReference type="GO" id="GO:0030488">
    <property type="term" value="P:tRNA methylation"/>
    <property type="evidence" value="ECO:0007669"/>
    <property type="project" value="TreeGrafter"/>
</dbReference>
<dbReference type="InterPro" id="IPR011047">
    <property type="entry name" value="Quinoprotein_ADH-like_sf"/>
</dbReference>
<dbReference type="PANTHER" id="PTHR14344">
    <property type="entry name" value="WD REPEAT PROTEIN"/>
    <property type="match status" value="1"/>
</dbReference>
<protein>
    <recommendedName>
        <fullName evidence="11">Regulator of Ty1 transposition protein 10</fullName>
    </recommendedName>
</protein>
<comment type="similarity">
    <text evidence="6">Belongs to the WD repeat WDR6 family.</text>
</comment>
<dbReference type="SUPFAM" id="SSF50978">
    <property type="entry name" value="WD40 repeat-like"/>
    <property type="match status" value="2"/>
</dbReference>
<comment type="subcellular location">
    <subcellularLocation>
        <location evidence="1">Cytoplasm</location>
    </subcellularLocation>
</comment>
<dbReference type="OrthoDB" id="5594999at2759"/>
<comment type="caution">
    <text evidence="9">The sequence shown here is derived from an EMBL/GenBank/DDBJ whole genome shotgun (WGS) entry which is preliminary data.</text>
</comment>
<keyword evidence="4" id="KW-0819">tRNA processing</keyword>
<dbReference type="InterPro" id="IPR015943">
    <property type="entry name" value="WD40/YVTN_repeat-like_dom_sf"/>
</dbReference>
<dbReference type="Pfam" id="PF00400">
    <property type="entry name" value="WD40"/>
    <property type="match status" value="1"/>
</dbReference>
<evidence type="ECO:0008006" key="11">
    <source>
        <dbReference type="Google" id="ProtNLM"/>
    </source>
</evidence>
<dbReference type="SUPFAM" id="SSF50998">
    <property type="entry name" value="Quinoprotein alcohol dehydrogenase-like"/>
    <property type="match status" value="1"/>
</dbReference>
<evidence type="ECO:0000256" key="7">
    <source>
        <dbReference type="PROSITE-ProRule" id="PRU00221"/>
    </source>
</evidence>
<dbReference type="PROSITE" id="PS50294">
    <property type="entry name" value="WD_REPEATS_REGION"/>
    <property type="match status" value="1"/>
</dbReference>
<keyword evidence="3 7" id="KW-0853">WD repeat</keyword>
<dbReference type="PROSITE" id="PS00678">
    <property type="entry name" value="WD_REPEATS_1"/>
    <property type="match status" value="1"/>
</dbReference>
<evidence type="ECO:0000313" key="10">
    <source>
        <dbReference type="Proteomes" id="UP000756346"/>
    </source>
</evidence>
<feature type="compositionally biased region" description="Basic and acidic residues" evidence="8">
    <location>
        <begin position="10"/>
        <end position="22"/>
    </location>
</feature>
<dbReference type="PANTHER" id="PTHR14344:SF3">
    <property type="entry name" value="WD REPEAT-CONTAINING PROTEIN 6"/>
    <property type="match status" value="1"/>
</dbReference>